<dbReference type="InterPro" id="IPR028110">
    <property type="entry name" value="TMEM254"/>
</dbReference>
<evidence type="ECO:0000259" key="1">
    <source>
        <dbReference type="Pfam" id="PF10615"/>
    </source>
</evidence>
<gene>
    <name evidence="2" type="ORF">LRAMOSA02199</name>
</gene>
<dbReference type="OrthoDB" id="5553410at2759"/>
<sequence length="245" mass="26769">MTDPIAPHSGPISAYMSVHAATNLAYVRYFGNKDNAESATFKSINSRGFTVSYKLPGDTQEQDLFIEFKTPLTKREQIRPVLEEMAKEAESALGLPSSLAGPPPIQAIAKALYAQATDVYTPPQPAVPLDTFIPADPMWQILIGLGMGATTVLALSSDDYLLRQFPAFVLSFRQAIGHNTIQHIFRGAVAVHITEGLVALGICLRRGWYSPINVFKWTTSTLLFGFASMTKLLLHAKQVNGTKTD</sequence>
<name>A0A077WKH4_9FUNG</name>
<dbReference type="InterPro" id="IPR019595">
    <property type="entry name" value="DUF2470"/>
</dbReference>
<dbReference type="EMBL" id="LK023324">
    <property type="protein sequence ID" value="CDS08251.1"/>
    <property type="molecule type" value="Genomic_DNA"/>
</dbReference>
<organism evidence="2">
    <name type="scientific">Lichtheimia ramosa</name>
    <dbReference type="NCBI Taxonomy" id="688394"/>
    <lineage>
        <taxon>Eukaryota</taxon>
        <taxon>Fungi</taxon>
        <taxon>Fungi incertae sedis</taxon>
        <taxon>Mucoromycota</taxon>
        <taxon>Mucoromycotina</taxon>
        <taxon>Mucoromycetes</taxon>
        <taxon>Mucorales</taxon>
        <taxon>Lichtheimiaceae</taxon>
        <taxon>Lichtheimia</taxon>
    </lineage>
</organism>
<protein>
    <recommendedName>
        <fullName evidence="1">DUF2470 domain-containing protein</fullName>
    </recommendedName>
</protein>
<dbReference type="AlphaFoldDB" id="A0A077WKH4"/>
<evidence type="ECO:0000313" key="2">
    <source>
        <dbReference type="EMBL" id="CDS08251.1"/>
    </source>
</evidence>
<dbReference type="InterPro" id="IPR037119">
    <property type="entry name" value="Haem_oxidase_HugZ-like_sf"/>
</dbReference>
<dbReference type="Pfam" id="PF14934">
    <property type="entry name" value="TMEM254"/>
    <property type="match status" value="1"/>
</dbReference>
<accession>A0A077WKH4</accession>
<dbReference type="Gene3D" id="3.20.180.10">
    <property type="entry name" value="PNP-oxidase-like"/>
    <property type="match status" value="1"/>
</dbReference>
<dbReference type="Pfam" id="PF10615">
    <property type="entry name" value="DUF2470"/>
    <property type="match status" value="1"/>
</dbReference>
<feature type="domain" description="DUF2470" evidence="1">
    <location>
        <begin position="11"/>
        <end position="85"/>
    </location>
</feature>
<proteinExistence type="predicted"/>
<reference evidence="2" key="1">
    <citation type="journal article" date="2014" name="Genome Announc.">
        <title>De novo whole-genome sequence and genome annotation of Lichtheimia ramosa.</title>
        <authorList>
            <person name="Linde J."/>
            <person name="Schwartze V."/>
            <person name="Binder U."/>
            <person name="Lass-Florl C."/>
            <person name="Voigt K."/>
            <person name="Horn F."/>
        </authorList>
    </citation>
    <scope>NUCLEOTIDE SEQUENCE</scope>
    <source>
        <strain evidence="2">JMRC FSU:6197</strain>
    </source>
</reference>